<dbReference type="InterPro" id="IPR013949">
    <property type="entry name" value="Utp6"/>
</dbReference>
<comment type="subcellular location">
    <subcellularLocation>
        <location evidence="1">Nucleus</location>
        <location evidence="1">Nucleolus</location>
    </subcellularLocation>
</comment>
<keyword evidence="4" id="KW-0677">Repeat</keyword>
<dbReference type="PANTHER" id="PTHR23271:SF1">
    <property type="entry name" value="U3 SMALL NUCLEOLAR RNA-ASSOCIATED PROTEIN 6 HOMOLOG"/>
    <property type="match status" value="1"/>
</dbReference>
<evidence type="ECO:0000313" key="8">
    <source>
        <dbReference type="EMBL" id="KAF8444699.1"/>
    </source>
</evidence>
<name>A0AAD4C0C5_BOLED</name>
<comment type="similarity">
    <text evidence="2">Belongs to the UTP6 family.</text>
</comment>
<feature type="compositionally biased region" description="Acidic residues" evidence="6">
    <location>
        <begin position="664"/>
        <end position="677"/>
    </location>
</feature>
<dbReference type="EMBL" id="WHUW01000006">
    <property type="protein sequence ID" value="KAF8444699.1"/>
    <property type="molecule type" value="Genomic_DNA"/>
</dbReference>
<evidence type="ECO:0000256" key="6">
    <source>
        <dbReference type="SAM" id="MobiDB-lite"/>
    </source>
</evidence>
<dbReference type="GO" id="GO:0034388">
    <property type="term" value="C:Pwp2p-containing subcomplex of 90S preribosome"/>
    <property type="evidence" value="ECO:0007669"/>
    <property type="project" value="TreeGrafter"/>
</dbReference>
<dbReference type="AlphaFoldDB" id="A0AAD4C0C5"/>
<dbReference type="Pfam" id="PF08640">
    <property type="entry name" value="U3_assoc_6"/>
    <property type="match status" value="1"/>
</dbReference>
<evidence type="ECO:0000256" key="2">
    <source>
        <dbReference type="ARBA" id="ARBA00010734"/>
    </source>
</evidence>
<keyword evidence="3" id="KW-0698">rRNA processing</keyword>
<evidence type="ECO:0000256" key="3">
    <source>
        <dbReference type="ARBA" id="ARBA00022552"/>
    </source>
</evidence>
<reference evidence="8" key="1">
    <citation type="submission" date="2019-10" db="EMBL/GenBank/DDBJ databases">
        <authorList>
            <consortium name="DOE Joint Genome Institute"/>
            <person name="Kuo A."/>
            <person name="Miyauchi S."/>
            <person name="Kiss E."/>
            <person name="Drula E."/>
            <person name="Kohler A."/>
            <person name="Sanchez-Garcia M."/>
            <person name="Andreopoulos B."/>
            <person name="Barry K.W."/>
            <person name="Bonito G."/>
            <person name="Buee M."/>
            <person name="Carver A."/>
            <person name="Chen C."/>
            <person name="Cichocki N."/>
            <person name="Clum A."/>
            <person name="Culley D."/>
            <person name="Crous P.W."/>
            <person name="Fauchery L."/>
            <person name="Girlanda M."/>
            <person name="Hayes R."/>
            <person name="Keri Z."/>
            <person name="LaButti K."/>
            <person name="Lipzen A."/>
            <person name="Lombard V."/>
            <person name="Magnuson J."/>
            <person name="Maillard F."/>
            <person name="Morin E."/>
            <person name="Murat C."/>
            <person name="Nolan M."/>
            <person name="Ohm R."/>
            <person name="Pangilinan J."/>
            <person name="Pereira M."/>
            <person name="Perotto S."/>
            <person name="Peter M."/>
            <person name="Riley R."/>
            <person name="Sitrit Y."/>
            <person name="Stielow B."/>
            <person name="Szollosi G."/>
            <person name="Zifcakova L."/>
            <person name="Stursova M."/>
            <person name="Spatafora J.W."/>
            <person name="Tedersoo L."/>
            <person name="Vaario L.-M."/>
            <person name="Yamada A."/>
            <person name="Yan M."/>
            <person name="Wang P."/>
            <person name="Xu J."/>
            <person name="Bruns T."/>
            <person name="Baldrian P."/>
            <person name="Vilgalys R."/>
            <person name="Henrissat B."/>
            <person name="Grigoriev I.V."/>
            <person name="Hibbett D."/>
            <person name="Nagy L.G."/>
            <person name="Martin F.M."/>
        </authorList>
    </citation>
    <scope>NUCLEOTIDE SEQUENCE</scope>
    <source>
        <strain evidence="8">BED1</strain>
    </source>
</reference>
<dbReference type="GO" id="GO:0000462">
    <property type="term" value="P:maturation of SSU-rRNA from tricistronic rRNA transcript (SSU-rRNA, 5.8S rRNA, LSU-rRNA)"/>
    <property type="evidence" value="ECO:0007669"/>
    <property type="project" value="InterPro"/>
</dbReference>
<dbReference type="Proteomes" id="UP001194468">
    <property type="component" value="Unassembled WGS sequence"/>
</dbReference>
<protein>
    <submittedName>
        <fullName evidence="8">U3 small nucleolar RNA-associated protein 6-domain-containing protein</fullName>
    </submittedName>
</protein>
<proteinExistence type="inferred from homology"/>
<reference evidence="8" key="2">
    <citation type="journal article" date="2020" name="Nat. Commun.">
        <title>Large-scale genome sequencing of mycorrhizal fungi provides insights into the early evolution of symbiotic traits.</title>
        <authorList>
            <person name="Miyauchi S."/>
            <person name="Kiss E."/>
            <person name="Kuo A."/>
            <person name="Drula E."/>
            <person name="Kohler A."/>
            <person name="Sanchez-Garcia M."/>
            <person name="Morin E."/>
            <person name="Andreopoulos B."/>
            <person name="Barry K.W."/>
            <person name="Bonito G."/>
            <person name="Buee M."/>
            <person name="Carver A."/>
            <person name="Chen C."/>
            <person name="Cichocki N."/>
            <person name="Clum A."/>
            <person name="Culley D."/>
            <person name="Crous P.W."/>
            <person name="Fauchery L."/>
            <person name="Girlanda M."/>
            <person name="Hayes R.D."/>
            <person name="Keri Z."/>
            <person name="LaButti K."/>
            <person name="Lipzen A."/>
            <person name="Lombard V."/>
            <person name="Magnuson J."/>
            <person name="Maillard F."/>
            <person name="Murat C."/>
            <person name="Nolan M."/>
            <person name="Ohm R.A."/>
            <person name="Pangilinan J."/>
            <person name="Pereira M.F."/>
            <person name="Perotto S."/>
            <person name="Peter M."/>
            <person name="Pfister S."/>
            <person name="Riley R."/>
            <person name="Sitrit Y."/>
            <person name="Stielow J.B."/>
            <person name="Szollosi G."/>
            <person name="Zifcakova L."/>
            <person name="Stursova M."/>
            <person name="Spatafora J.W."/>
            <person name="Tedersoo L."/>
            <person name="Vaario L.M."/>
            <person name="Yamada A."/>
            <person name="Yan M."/>
            <person name="Wang P."/>
            <person name="Xu J."/>
            <person name="Bruns T."/>
            <person name="Baldrian P."/>
            <person name="Vilgalys R."/>
            <person name="Dunand C."/>
            <person name="Henrissat B."/>
            <person name="Grigoriev I.V."/>
            <person name="Hibbett D."/>
            <person name="Nagy L.G."/>
            <person name="Martin F.M."/>
        </authorList>
    </citation>
    <scope>NUCLEOTIDE SEQUENCE</scope>
    <source>
        <strain evidence="8">BED1</strain>
    </source>
</reference>
<dbReference type="GO" id="GO:0032040">
    <property type="term" value="C:small-subunit processome"/>
    <property type="evidence" value="ECO:0007669"/>
    <property type="project" value="TreeGrafter"/>
</dbReference>
<dbReference type="SMART" id="SM00386">
    <property type="entry name" value="HAT"/>
    <property type="match status" value="4"/>
</dbReference>
<evidence type="ECO:0000256" key="1">
    <source>
        <dbReference type="ARBA" id="ARBA00004604"/>
    </source>
</evidence>
<evidence type="ECO:0000313" key="9">
    <source>
        <dbReference type="Proteomes" id="UP001194468"/>
    </source>
</evidence>
<feature type="domain" description="U3 small nucleolar RNA-associated protein 6 N-terminal" evidence="7">
    <location>
        <begin position="9"/>
        <end position="91"/>
    </location>
</feature>
<dbReference type="GO" id="GO:0030515">
    <property type="term" value="F:snoRNA binding"/>
    <property type="evidence" value="ECO:0007669"/>
    <property type="project" value="InterPro"/>
</dbReference>
<sequence length="685" mass="77403">MERVQFQQEQMLAELKDLVQKGLFSRAEVKEILKKRTQFETALVRRVAKKSDFLRYAAYEMGLERLRRKRLQRLNLPKSKTTVSDYALVRRQFQIFERALKRFRSDVGLWVQYVQVAKREGAHALVGRITARALQLHPHVPSFYILAASHELAHMSPSAARSLLQRGLRLNSDSVDMWREYIRMELGFIEGMRRRWNVLGINTKDERTEAEKGLGIDIDMNDIAEPVVIDEQRERPPDEVIAAEKGGEEGEAARKAIMDGAIVKSALSSAAKALPTAKLFLELETLIRNYPCQLRLRTTLLDHVYSLLQEALPDDPRAVQMDATRRLREVSLPKQDGKDLSEEDPFADGEKLIDALQSANERLTTAVRASWGTSMKRDLRAAAHPNMSEIYADFVSEWCRSPTLEPSLKAYLIGSLQVLAQGPNASPVLQATHIRLLLRDNVNVSPERALKFARKYSAGSSSPNVWLARLDAEHACDQGDIKSAWASARTAVFASQDVDGTEKVWLWGLDHQPGNAEDQQAVYEDLLHHTIKDSATRTIHETLLLRYVSETIYSQETDSATRLKLLRHISSAYLPTAPVWERVFTLERVRDELADKSLLRAVYEYWRALDGISATSTWAGWLMDHGDGKRATQVISSAMVQLGAGDKVRLTEAWSSRLTGSQKEDEDEDGDASEEEGLPLQLEHA</sequence>
<keyword evidence="5" id="KW-0539">Nucleus</keyword>
<comment type="caution">
    <text evidence="8">The sequence shown here is derived from an EMBL/GenBank/DDBJ whole genome shotgun (WGS) entry which is preliminary data.</text>
</comment>
<dbReference type="InterPro" id="IPR055347">
    <property type="entry name" value="UTP6_N"/>
</dbReference>
<dbReference type="PANTHER" id="PTHR23271">
    <property type="entry name" value="HEPATOCELLULAR CARCINOMA-ASSOCIATED ANTIGEN 66"/>
    <property type="match status" value="1"/>
</dbReference>
<organism evidence="8 9">
    <name type="scientific">Boletus edulis BED1</name>
    <dbReference type="NCBI Taxonomy" id="1328754"/>
    <lineage>
        <taxon>Eukaryota</taxon>
        <taxon>Fungi</taxon>
        <taxon>Dikarya</taxon>
        <taxon>Basidiomycota</taxon>
        <taxon>Agaricomycotina</taxon>
        <taxon>Agaricomycetes</taxon>
        <taxon>Agaricomycetidae</taxon>
        <taxon>Boletales</taxon>
        <taxon>Boletineae</taxon>
        <taxon>Boletaceae</taxon>
        <taxon>Boletoideae</taxon>
        <taxon>Boletus</taxon>
    </lineage>
</organism>
<gene>
    <name evidence="8" type="ORF">L210DRAFT_3530671</name>
</gene>
<accession>A0AAD4C0C5</accession>
<evidence type="ECO:0000256" key="4">
    <source>
        <dbReference type="ARBA" id="ARBA00022737"/>
    </source>
</evidence>
<evidence type="ECO:0000259" key="7">
    <source>
        <dbReference type="Pfam" id="PF08640"/>
    </source>
</evidence>
<dbReference type="InterPro" id="IPR011990">
    <property type="entry name" value="TPR-like_helical_dom_sf"/>
</dbReference>
<dbReference type="InterPro" id="IPR003107">
    <property type="entry name" value="HAT"/>
</dbReference>
<dbReference type="SUPFAM" id="SSF48452">
    <property type="entry name" value="TPR-like"/>
    <property type="match status" value="1"/>
</dbReference>
<evidence type="ECO:0000256" key="5">
    <source>
        <dbReference type="ARBA" id="ARBA00023242"/>
    </source>
</evidence>
<keyword evidence="9" id="KW-1185">Reference proteome</keyword>
<feature type="region of interest" description="Disordered" evidence="6">
    <location>
        <begin position="655"/>
        <end position="685"/>
    </location>
</feature>
<dbReference type="Gene3D" id="1.25.40.10">
    <property type="entry name" value="Tetratricopeptide repeat domain"/>
    <property type="match status" value="1"/>
</dbReference>